<dbReference type="OrthoDB" id="201515at2759"/>
<comment type="caution">
    <text evidence="3">The sequence shown here is derived from an EMBL/GenBank/DDBJ whole genome shotgun (WGS) entry which is preliminary data.</text>
</comment>
<dbReference type="GO" id="GO:0030163">
    <property type="term" value="P:protein catabolic process"/>
    <property type="evidence" value="ECO:0007669"/>
    <property type="project" value="TreeGrafter"/>
</dbReference>
<dbReference type="SUPFAM" id="SSF56317">
    <property type="entry name" value="Carbon-nitrogen hydrolase"/>
    <property type="match status" value="1"/>
</dbReference>
<proteinExistence type="predicted"/>
<name>A0A9P7RQW1_9AGAR</name>
<dbReference type="InterPro" id="IPR036526">
    <property type="entry name" value="C-N_Hydrolase_sf"/>
</dbReference>
<feature type="domain" description="CN hydrolase" evidence="2">
    <location>
        <begin position="8"/>
        <end position="316"/>
    </location>
</feature>
<accession>A0A9P7RQW1</accession>
<dbReference type="PANTHER" id="PTHR11750:SF26">
    <property type="entry name" value="PROTEIN N-TERMINAL AMIDASE"/>
    <property type="match status" value="1"/>
</dbReference>
<gene>
    <name evidence="3" type="ORF">E1B28_012068</name>
</gene>
<dbReference type="Pfam" id="PF00795">
    <property type="entry name" value="CN_hydrolase"/>
    <property type="match status" value="1"/>
</dbReference>
<dbReference type="GeneID" id="66081143"/>
<dbReference type="PROSITE" id="PS50263">
    <property type="entry name" value="CN_HYDROLASE"/>
    <property type="match status" value="1"/>
</dbReference>
<evidence type="ECO:0000256" key="1">
    <source>
        <dbReference type="SAM" id="MobiDB-lite"/>
    </source>
</evidence>
<dbReference type="RefSeq" id="XP_043004503.1">
    <property type="nucleotide sequence ID" value="XM_043157137.1"/>
</dbReference>
<evidence type="ECO:0000313" key="4">
    <source>
        <dbReference type="Proteomes" id="UP001049176"/>
    </source>
</evidence>
<dbReference type="InterPro" id="IPR039703">
    <property type="entry name" value="Nta1"/>
</dbReference>
<dbReference type="KEGG" id="more:E1B28_012068"/>
<feature type="region of interest" description="Disordered" evidence="1">
    <location>
        <begin position="102"/>
        <end position="122"/>
    </location>
</feature>
<protein>
    <recommendedName>
        <fullName evidence="2">CN hydrolase domain-containing protein</fullName>
    </recommendedName>
</protein>
<evidence type="ECO:0000313" key="3">
    <source>
        <dbReference type="EMBL" id="KAG7088032.1"/>
    </source>
</evidence>
<dbReference type="EMBL" id="CM032188">
    <property type="protein sequence ID" value="KAG7088032.1"/>
    <property type="molecule type" value="Genomic_DNA"/>
</dbReference>
<organism evidence="3 4">
    <name type="scientific">Marasmius oreades</name>
    <name type="common">fairy-ring Marasmius</name>
    <dbReference type="NCBI Taxonomy" id="181124"/>
    <lineage>
        <taxon>Eukaryota</taxon>
        <taxon>Fungi</taxon>
        <taxon>Dikarya</taxon>
        <taxon>Basidiomycota</taxon>
        <taxon>Agaricomycotina</taxon>
        <taxon>Agaricomycetes</taxon>
        <taxon>Agaricomycetidae</taxon>
        <taxon>Agaricales</taxon>
        <taxon>Marasmiineae</taxon>
        <taxon>Marasmiaceae</taxon>
        <taxon>Marasmius</taxon>
    </lineage>
</organism>
<dbReference type="Gene3D" id="3.60.110.10">
    <property type="entry name" value="Carbon-nitrogen hydrolase"/>
    <property type="match status" value="1"/>
</dbReference>
<keyword evidence="4" id="KW-1185">Reference proteome</keyword>
<reference evidence="3" key="1">
    <citation type="journal article" date="2021" name="Genome Biol. Evol.">
        <title>The assembled and annotated genome of the fairy-ring fungus Marasmius oreades.</title>
        <authorList>
            <person name="Hiltunen M."/>
            <person name="Ament-Velasquez S.L."/>
            <person name="Johannesson H."/>
        </authorList>
    </citation>
    <scope>NUCLEOTIDE SEQUENCE</scope>
    <source>
        <strain evidence="3">03SP1</strain>
    </source>
</reference>
<sequence>MVPPSVPLRIAVVQFCPKIGQIQANIKRAKELCRKIEPRSVDLVCFPEMVFSGYVFENAKAIKPYLEPHRTGPTSQFCSELAKRLGCYVFAGYPERLEGDEISATPEEQEESGQTGTGGPVGANSAVLCGPNGEWVGNYRKTHLFEVDETWAKAGSGFKTFDLPSPLGRVSIGICMDLNVQPPHTWTSLDGPYELATYTQSQDSKILILLNAWLDSGKDGEEESDWATLNFWAMRLRPLWASESESDASDATHSTHANGGEKQTIVVVCNRTGEENGRTFAGSSTIFSMCQGSGRPRVLDMMGRRQEEVRMWTTAT</sequence>
<evidence type="ECO:0000259" key="2">
    <source>
        <dbReference type="PROSITE" id="PS50263"/>
    </source>
</evidence>
<dbReference type="GO" id="GO:0070773">
    <property type="term" value="F:protein-N-terminal glutamine amidohydrolase activity"/>
    <property type="evidence" value="ECO:0007669"/>
    <property type="project" value="InterPro"/>
</dbReference>
<dbReference type="GO" id="GO:0008418">
    <property type="term" value="F:protein-N-terminal asparagine amidohydrolase activity"/>
    <property type="evidence" value="ECO:0007669"/>
    <property type="project" value="InterPro"/>
</dbReference>
<dbReference type="AlphaFoldDB" id="A0A9P7RQW1"/>
<dbReference type="Proteomes" id="UP001049176">
    <property type="component" value="Chromosome 8"/>
</dbReference>
<dbReference type="PANTHER" id="PTHR11750">
    <property type="entry name" value="PROTEIN N-TERMINAL AMIDASE"/>
    <property type="match status" value="1"/>
</dbReference>
<dbReference type="InterPro" id="IPR003010">
    <property type="entry name" value="C-N_Hydrolase"/>
</dbReference>